<evidence type="ECO:0000256" key="1">
    <source>
        <dbReference type="SAM" id="MobiDB-lite"/>
    </source>
</evidence>
<dbReference type="RefSeq" id="WP_163679350.1">
    <property type="nucleotide sequence ID" value="NZ_JAAIYP010000038.1"/>
</dbReference>
<feature type="compositionally biased region" description="Polar residues" evidence="1">
    <location>
        <begin position="76"/>
        <end position="87"/>
    </location>
</feature>
<evidence type="ECO:0000313" key="2">
    <source>
        <dbReference type="EMBL" id="NFV80670.1"/>
    </source>
</evidence>
<dbReference type="EMBL" id="JAAIYP010000038">
    <property type="protein sequence ID" value="NFV80670.1"/>
    <property type="molecule type" value="Genomic_DNA"/>
</dbReference>
<accession>A0A7C9UWW7</accession>
<proteinExistence type="predicted"/>
<feature type="region of interest" description="Disordered" evidence="1">
    <location>
        <begin position="69"/>
        <end position="89"/>
    </location>
</feature>
<reference evidence="2 3" key="1">
    <citation type="submission" date="2020-02" db="EMBL/GenBank/DDBJ databases">
        <authorList>
            <person name="Dziuba M."/>
            <person name="Kuznetsov B."/>
            <person name="Mardanov A."/>
            <person name="Ravin N."/>
            <person name="Grouzdev D."/>
        </authorList>
    </citation>
    <scope>NUCLEOTIDE SEQUENCE [LARGE SCALE GENOMIC DNA]</scope>
    <source>
        <strain evidence="2 3">SpK</strain>
    </source>
</reference>
<gene>
    <name evidence="2" type="ORF">G4223_11180</name>
</gene>
<protein>
    <submittedName>
        <fullName evidence="2">Uncharacterized protein</fullName>
    </submittedName>
</protein>
<dbReference type="Proteomes" id="UP000480684">
    <property type="component" value="Unassembled WGS sequence"/>
</dbReference>
<comment type="caution">
    <text evidence="2">The sequence shown here is derived from an EMBL/GenBank/DDBJ whole genome shotgun (WGS) entry which is preliminary data.</text>
</comment>
<evidence type="ECO:0000313" key="3">
    <source>
        <dbReference type="Proteomes" id="UP000480684"/>
    </source>
</evidence>
<dbReference type="AlphaFoldDB" id="A0A7C9UWW7"/>
<organism evidence="2 3">
    <name type="scientific">Magnetospirillum aberrantis SpK</name>
    <dbReference type="NCBI Taxonomy" id="908842"/>
    <lineage>
        <taxon>Bacteria</taxon>
        <taxon>Pseudomonadati</taxon>
        <taxon>Pseudomonadota</taxon>
        <taxon>Alphaproteobacteria</taxon>
        <taxon>Rhodospirillales</taxon>
        <taxon>Rhodospirillaceae</taxon>
        <taxon>Magnetospirillum</taxon>
    </lineage>
</organism>
<keyword evidence="3" id="KW-1185">Reference proteome</keyword>
<feature type="region of interest" description="Disordered" evidence="1">
    <location>
        <begin position="1"/>
        <end position="22"/>
    </location>
</feature>
<name>A0A7C9UWW7_9PROT</name>
<sequence>MVDEVAPAARAHSAGLAQQERQLAERPTIAEIYMRAMTDAVTLSAQARQVMQQIDSRQTVAEAWLQHLTDPPDLTAGQTQGTTNGEGSEQRAAEIQAAMRQSLNRATSNLSWLFDAMSPPKVDIDEVARALAKRMAADNVGVRPPKDQVVAEAEQAGKSAVMYVENLSVTTGQGTTTANVDRVTLTTVDPSLLQGTAEGERPLVLDVGGEAKKIPESMLLPGERKAKEAAEPQALVVVRQGGSTLPEGTLHVKLDLLVPIG</sequence>